<reference evidence="1 2" key="1">
    <citation type="submission" date="2024-03" db="EMBL/GenBank/DDBJ databases">
        <authorList>
            <consortium name="ELIXIR-Norway"/>
            <consortium name="Elixir Norway"/>
        </authorList>
    </citation>
    <scope>NUCLEOTIDE SEQUENCE [LARGE SCALE GENOMIC DNA]</scope>
</reference>
<evidence type="ECO:0000313" key="2">
    <source>
        <dbReference type="Proteomes" id="UP001497522"/>
    </source>
</evidence>
<protein>
    <submittedName>
        <fullName evidence="1">Uncharacterized protein</fullName>
    </submittedName>
</protein>
<keyword evidence="2" id="KW-1185">Reference proteome</keyword>
<sequence>MRSGRHCERPDWAHAAFAQESAAFRSMDSASSAPSLVRLPPLSGPHPRWMCRHKSGWVQQLETSKRHGIESKKKEEENFD</sequence>
<proteinExistence type="predicted"/>
<name>A0ABP1B5P4_9BRYO</name>
<dbReference type="Proteomes" id="UP001497522">
    <property type="component" value="Chromosome 2"/>
</dbReference>
<dbReference type="EMBL" id="OZ023703">
    <property type="protein sequence ID" value="CAK9870501.1"/>
    <property type="molecule type" value="Genomic_DNA"/>
</dbReference>
<accession>A0ABP1B5P4</accession>
<organism evidence="1 2">
    <name type="scientific">Sphagnum jensenii</name>
    <dbReference type="NCBI Taxonomy" id="128206"/>
    <lineage>
        <taxon>Eukaryota</taxon>
        <taxon>Viridiplantae</taxon>
        <taxon>Streptophyta</taxon>
        <taxon>Embryophyta</taxon>
        <taxon>Bryophyta</taxon>
        <taxon>Sphagnophytina</taxon>
        <taxon>Sphagnopsida</taxon>
        <taxon>Sphagnales</taxon>
        <taxon>Sphagnaceae</taxon>
        <taxon>Sphagnum</taxon>
    </lineage>
</organism>
<evidence type="ECO:0000313" key="1">
    <source>
        <dbReference type="EMBL" id="CAK9870501.1"/>
    </source>
</evidence>
<gene>
    <name evidence="1" type="ORF">CSSPJE1EN2_LOCUS13169</name>
</gene>